<evidence type="ECO:0000256" key="1">
    <source>
        <dbReference type="ARBA" id="ARBA00004906"/>
    </source>
</evidence>
<name>A0A5J9W3R0_9POAL</name>
<evidence type="ECO:0000256" key="2">
    <source>
        <dbReference type="SAM" id="MobiDB-lite"/>
    </source>
</evidence>
<evidence type="ECO:0000313" key="3">
    <source>
        <dbReference type="EMBL" id="TVU42577.1"/>
    </source>
</evidence>
<accession>A0A5J9W3R0</accession>
<dbReference type="Proteomes" id="UP000324897">
    <property type="component" value="Unassembled WGS sequence"/>
</dbReference>
<feature type="non-terminal residue" evidence="3">
    <location>
        <position position="1"/>
    </location>
</feature>
<proteinExistence type="predicted"/>
<dbReference type="Gene3D" id="3.30.710.10">
    <property type="entry name" value="Potassium Channel Kv1.1, Chain A"/>
    <property type="match status" value="1"/>
</dbReference>
<organism evidence="3 4">
    <name type="scientific">Eragrostis curvula</name>
    <name type="common">weeping love grass</name>
    <dbReference type="NCBI Taxonomy" id="38414"/>
    <lineage>
        <taxon>Eukaryota</taxon>
        <taxon>Viridiplantae</taxon>
        <taxon>Streptophyta</taxon>
        <taxon>Embryophyta</taxon>
        <taxon>Tracheophyta</taxon>
        <taxon>Spermatophyta</taxon>
        <taxon>Magnoliopsida</taxon>
        <taxon>Liliopsida</taxon>
        <taxon>Poales</taxon>
        <taxon>Poaceae</taxon>
        <taxon>PACMAD clade</taxon>
        <taxon>Chloridoideae</taxon>
        <taxon>Eragrostideae</taxon>
        <taxon>Eragrostidinae</taxon>
        <taxon>Eragrostis</taxon>
    </lineage>
</organism>
<dbReference type="EMBL" id="RWGY01000005">
    <property type="protein sequence ID" value="TVU42577.1"/>
    <property type="molecule type" value="Genomic_DNA"/>
</dbReference>
<dbReference type="InterPro" id="IPR011333">
    <property type="entry name" value="SKP1/BTB/POZ_sf"/>
</dbReference>
<dbReference type="Gramene" id="TVU42577">
    <property type="protein sequence ID" value="TVU42577"/>
    <property type="gene ID" value="EJB05_08993"/>
</dbReference>
<reference evidence="3 4" key="1">
    <citation type="journal article" date="2019" name="Sci. Rep.">
        <title>A high-quality genome of Eragrostis curvula grass provides insights into Poaceae evolution and supports new strategies to enhance forage quality.</title>
        <authorList>
            <person name="Carballo J."/>
            <person name="Santos B.A.C.M."/>
            <person name="Zappacosta D."/>
            <person name="Garbus I."/>
            <person name="Selva J.P."/>
            <person name="Gallo C.A."/>
            <person name="Diaz A."/>
            <person name="Albertini E."/>
            <person name="Caccamo M."/>
            <person name="Echenique V."/>
        </authorList>
    </citation>
    <scope>NUCLEOTIDE SEQUENCE [LARGE SCALE GENOMIC DNA]</scope>
    <source>
        <strain evidence="4">cv. Victoria</strain>
        <tissue evidence="3">Leaf</tissue>
    </source>
</reference>
<evidence type="ECO:0000313" key="4">
    <source>
        <dbReference type="Proteomes" id="UP000324897"/>
    </source>
</evidence>
<dbReference type="PANTHER" id="PTHR26379:SF438">
    <property type="entry name" value="OS08G0128700 PROTEIN"/>
    <property type="match status" value="1"/>
</dbReference>
<protein>
    <submittedName>
        <fullName evidence="3">Uncharacterized protein</fullName>
    </submittedName>
</protein>
<gene>
    <name evidence="3" type="ORF">EJB05_08993</name>
</gene>
<feature type="region of interest" description="Disordered" evidence="2">
    <location>
        <begin position="59"/>
        <end position="85"/>
    </location>
</feature>
<dbReference type="InterPro" id="IPR045005">
    <property type="entry name" value="BPM1-6"/>
</dbReference>
<comment type="caution">
    <text evidence="3">The sequence shown here is derived from an EMBL/GenBank/DDBJ whole genome shotgun (WGS) entry which is preliminary data.</text>
</comment>
<dbReference type="GO" id="GO:0016567">
    <property type="term" value="P:protein ubiquitination"/>
    <property type="evidence" value="ECO:0007669"/>
    <property type="project" value="InterPro"/>
</dbReference>
<dbReference type="AlphaFoldDB" id="A0A5J9W3R0"/>
<dbReference type="OrthoDB" id="6359816at2759"/>
<sequence>MQPVQAALEEAFKEQHQQQPWGDVDAEDAGFAGTGFTGLFLDGSLSHEDVMRPALARDAEAEADAAGSSQHRRRNLVDTSSSTSLPASTVVGVPEAYSPAPDYWTRRPRCGIFNQITGLPTSVIRVDMLQLQSSYFMTRSQFEASPYLKHNRLTVLCTVTVRKKPHVLTTKPVNQIKVPPSDITEHFGSLLDAEEGADVTCSVGGENFRA</sequence>
<dbReference type="PANTHER" id="PTHR26379">
    <property type="entry name" value="BTB/POZ AND MATH DOMAIN-CONTAINING PROTEIN 1"/>
    <property type="match status" value="1"/>
</dbReference>
<comment type="pathway">
    <text evidence="1">Protein modification; protein ubiquitination.</text>
</comment>
<keyword evidence="4" id="KW-1185">Reference proteome</keyword>